<proteinExistence type="predicted"/>
<protein>
    <submittedName>
        <fullName evidence="1">Uncharacterized protein</fullName>
    </submittedName>
</protein>
<evidence type="ECO:0000313" key="1">
    <source>
        <dbReference type="EMBL" id="KAF2478154.1"/>
    </source>
</evidence>
<accession>A0ACB6RFX9</accession>
<name>A0ACB6RFX9_9PLEO</name>
<sequence length="305" mass="32421">MVRNWREVAISLSIIPFLPTSLAYPATITPPPRILLRDGATLGPEVIGYTSTFGTYSIWHCPVSSIWSVVGSYGRCCTDNTKLDCWMPTTCEGSVYANNRFRSTCTGDGFQQSCVTGTIYASIGDPSPISNYQCWPSWTNGDWAATRSVPLSSSTPSPSPTSSPILSTNALSPILATSSSTATSSGGSGEGGDKNGKLAGKIAGPIGGVIALSCICAFIIIRSKSNKKKMEEKRRTSTVYVDRDGNELHIVQKGHWSERVFAVPSTSPVGDGSLSPNLVQDQHYPTTQGVGGHSGIEYPTRSGNQ</sequence>
<keyword evidence="2" id="KW-1185">Reference proteome</keyword>
<reference evidence="1" key="1">
    <citation type="journal article" date="2020" name="Stud. Mycol.">
        <title>101 Dothideomycetes genomes: a test case for predicting lifestyles and emergence of pathogens.</title>
        <authorList>
            <person name="Haridas S."/>
            <person name="Albert R."/>
            <person name="Binder M."/>
            <person name="Bloem J."/>
            <person name="Labutti K."/>
            <person name="Salamov A."/>
            <person name="Andreopoulos B."/>
            <person name="Baker S."/>
            <person name="Barry K."/>
            <person name="Bills G."/>
            <person name="Bluhm B."/>
            <person name="Cannon C."/>
            <person name="Castanera R."/>
            <person name="Culley D."/>
            <person name="Daum C."/>
            <person name="Ezra D."/>
            <person name="Gonzalez J."/>
            <person name="Henrissat B."/>
            <person name="Kuo A."/>
            <person name="Liang C."/>
            <person name="Lipzen A."/>
            <person name="Lutzoni F."/>
            <person name="Magnuson J."/>
            <person name="Mondo S."/>
            <person name="Nolan M."/>
            <person name="Ohm R."/>
            <person name="Pangilinan J."/>
            <person name="Park H.-J."/>
            <person name="Ramirez L."/>
            <person name="Alfaro M."/>
            <person name="Sun H."/>
            <person name="Tritt A."/>
            <person name="Yoshinaga Y."/>
            <person name="Zwiers L.-H."/>
            <person name="Turgeon B."/>
            <person name="Goodwin S."/>
            <person name="Spatafora J."/>
            <person name="Crous P."/>
            <person name="Grigoriev I."/>
        </authorList>
    </citation>
    <scope>NUCLEOTIDE SEQUENCE</scope>
    <source>
        <strain evidence="1">ATCC 200398</strain>
    </source>
</reference>
<evidence type="ECO:0000313" key="2">
    <source>
        <dbReference type="Proteomes" id="UP000799755"/>
    </source>
</evidence>
<dbReference type="Proteomes" id="UP000799755">
    <property type="component" value="Unassembled WGS sequence"/>
</dbReference>
<organism evidence="1 2">
    <name type="scientific">Lindgomyces ingoldianus</name>
    <dbReference type="NCBI Taxonomy" id="673940"/>
    <lineage>
        <taxon>Eukaryota</taxon>
        <taxon>Fungi</taxon>
        <taxon>Dikarya</taxon>
        <taxon>Ascomycota</taxon>
        <taxon>Pezizomycotina</taxon>
        <taxon>Dothideomycetes</taxon>
        <taxon>Pleosporomycetidae</taxon>
        <taxon>Pleosporales</taxon>
        <taxon>Lindgomycetaceae</taxon>
        <taxon>Lindgomyces</taxon>
    </lineage>
</organism>
<comment type="caution">
    <text evidence="1">The sequence shown here is derived from an EMBL/GenBank/DDBJ whole genome shotgun (WGS) entry which is preliminary data.</text>
</comment>
<dbReference type="EMBL" id="MU003492">
    <property type="protein sequence ID" value="KAF2478154.1"/>
    <property type="molecule type" value="Genomic_DNA"/>
</dbReference>
<gene>
    <name evidence="1" type="ORF">BDR25DRAFT_338800</name>
</gene>